<name>A0A7J3MX36_9CREN</name>
<protein>
    <submittedName>
        <fullName evidence="2">Uncharacterized protein</fullName>
    </submittedName>
</protein>
<dbReference type="EMBL" id="DTDH01000027">
    <property type="protein sequence ID" value="HGT98010.1"/>
    <property type="molecule type" value="Genomic_DNA"/>
</dbReference>
<reference evidence="2" key="1">
    <citation type="journal article" date="2020" name="mSystems">
        <title>Genome- and Community-Level Interaction Insights into Carbon Utilization and Element Cycling Functions of Hydrothermarchaeota in Hydrothermal Sediment.</title>
        <authorList>
            <person name="Zhou Z."/>
            <person name="Liu Y."/>
            <person name="Xu W."/>
            <person name="Pan J."/>
            <person name="Luo Z.H."/>
            <person name="Li M."/>
        </authorList>
    </citation>
    <scope>NUCLEOTIDE SEQUENCE [LARGE SCALE GENOMIC DNA]</scope>
    <source>
        <strain evidence="1">SpSt-629</strain>
        <strain evidence="2">SpSt-688</strain>
    </source>
</reference>
<sequence length="110" mass="12672">MSVSTDVKVYRNSDVVKVVGFIPPNHRHMRLILVLKDQVIVLHEATVAAIARAYISIVSHPTRKAVEYIQMSLDKGSRKPNYAEHQLIEQERAEEEIIREWCRVLGFTEC</sequence>
<evidence type="ECO:0000313" key="2">
    <source>
        <dbReference type="EMBL" id="HGT98010.1"/>
    </source>
</evidence>
<gene>
    <name evidence="1" type="ORF">ENT99_00555</name>
    <name evidence="2" type="ORF">ENU64_01085</name>
</gene>
<dbReference type="AlphaFoldDB" id="A0A7J3MX36"/>
<accession>A0A7J3MX36</accession>
<organism evidence="2">
    <name type="scientific">Ignisphaera aggregans</name>
    <dbReference type="NCBI Taxonomy" id="334771"/>
    <lineage>
        <taxon>Archaea</taxon>
        <taxon>Thermoproteota</taxon>
        <taxon>Thermoprotei</taxon>
        <taxon>Desulfurococcales</taxon>
        <taxon>Desulfurococcaceae</taxon>
        <taxon>Ignisphaera</taxon>
    </lineage>
</organism>
<comment type="caution">
    <text evidence="2">The sequence shown here is derived from an EMBL/GenBank/DDBJ whole genome shotgun (WGS) entry which is preliminary data.</text>
</comment>
<evidence type="ECO:0000313" key="1">
    <source>
        <dbReference type="EMBL" id="HFQ78180.1"/>
    </source>
</evidence>
<dbReference type="EMBL" id="DTAU01000015">
    <property type="protein sequence ID" value="HFQ78180.1"/>
    <property type="molecule type" value="Genomic_DNA"/>
</dbReference>
<proteinExistence type="predicted"/>